<evidence type="ECO:0000313" key="3">
    <source>
        <dbReference type="Proteomes" id="UP000030649"/>
    </source>
</evidence>
<protein>
    <recommendedName>
        <fullName evidence="1">DUF8048 domain-containing protein</fullName>
    </recommendedName>
</protein>
<name>U1N9Y2_9EURY</name>
<evidence type="ECO:0000313" key="2">
    <source>
        <dbReference type="EMBL" id="ERG93363.1"/>
    </source>
</evidence>
<organism evidence="2 3">
    <name type="scientific">Haloquadratum walsbyi J07HQW1</name>
    <dbReference type="NCBI Taxonomy" id="1238424"/>
    <lineage>
        <taxon>Archaea</taxon>
        <taxon>Methanobacteriati</taxon>
        <taxon>Methanobacteriota</taxon>
        <taxon>Stenosarchaea group</taxon>
        <taxon>Halobacteria</taxon>
        <taxon>Halobacteriales</taxon>
        <taxon>Haloferacaceae</taxon>
        <taxon>Haloquadratum</taxon>
    </lineage>
</organism>
<feature type="domain" description="DUF8048" evidence="1">
    <location>
        <begin position="13"/>
        <end position="126"/>
    </location>
</feature>
<dbReference type="AlphaFoldDB" id="U1N9Y2"/>
<dbReference type="EMBL" id="KE356560">
    <property type="protein sequence ID" value="ERG93363.1"/>
    <property type="molecule type" value="Genomic_DNA"/>
</dbReference>
<dbReference type="STRING" id="1238424.J07HQW1_03424"/>
<dbReference type="HOGENOM" id="CLU_149761_0_0_2"/>
<dbReference type="Proteomes" id="UP000030649">
    <property type="component" value="Unassembled WGS sequence"/>
</dbReference>
<gene>
    <name evidence="2" type="ORF">J07HQW1_03424</name>
</gene>
<reference evidence="2 3" key="1">
    <citation type="journal article" date="2013" name="PLoS ONE">
        <title>Assembly-driven community genomics of a hypersaline microbial ecosystem.</title>
        <authorList>
            <person name="Podell S."/>
            <person name="Ugalde J.A."/>
            <person name="Narasingarao P."/>
            <person name="Banfield J.F."/>
            <person name="Heidelberg K.B."/>
            <person name="Allen E.E."/>
        </authorList>
    </citation>
    <scope>NUCLEOTIDE SEQUENCE [LARGE SCALE GENOMIC DNA]</scope>
    <source>
        <strain evidence="3">J07HQW1</strain>
    </source>
</reference>
<sequence length="133" mass="14725">MTPASDSESITIPLDQSAIVYASATGSIQPARIGPLLRQAQAYLCQLYDEYQRQYECTIETDGRAIFLVPAGHWTTLADEIGCSSRAIDAIARAHAEQLRRLGRQTDRRDEFETALEIRDAIVIGTDTLDNNP</sequence>
<dbReference type="InterPro" id="IPR058361">
    <property type="entry name" value="DUF8048"/>
</dbReference>
<dbReference type="Pfam" id="PF26222">
    <property type="entry name" value="DUF8048"/>
    <property type="match status" value="1"/>
</dbReference>
<proteinExistence type="predicted"/>
<accession>U1N9Y2</accession>
<evidence type="ECO:0000259" key="1">
    <source>
        <dbReference type="Pfam" id="PF26222"/>
    </source>
</evidence>